<evidence type="ECO:0000313" key="11">
    <source>
        <dbReference type="Proteomes" id="UP000285908"/>
    </source>
</evidence>
<feature type="transmembrane region" description="Helical" evidence="9">
    <location>
        <begin position="342"/>
        <end position="361"/>
    </location>
</feature>
<dbReference type="Pfam" id="PF01032">
    <property type="entry name" value="FecCD"/>
    <property type="match status" value="1"/>
</dbReference>
<dbReference type="PANTHER" id="PTHR30472:SF25">
    <property type="entry name" value="ABC TRANSPORTER PERMEASE PROTEIN MJ0876-RELATED"/>
    <property type="match status" value="1"/>
</dbReference>
<sequence>MPRASRKGSGSRRGCGRSRAALSACRVAHAWWTCREIREGERRGPAPAACRCGGQSGDRRQRHSAVRGAARADGVRSRQPRPLRGAQPEAATRPDRDLRGGGAGRRGRRDAGRHRQSACLALDAWCQRGRHAGDVAFGRRLRGLAADARLRCASRGLRGLRAHACRRTPDRAWARSARSATDPVGRADRDTSGVARGALLLADPERRAEYLRWLAGNINNYHADRLALFWPFGLASMVVLMALARPLTLIGLGRERTETMGVATRPVMRLALSAVVLGASSATAICGPVGFVGLVVPHLVRPYTGAHLGRLLPVSAMVGAALLLLSDVLVRRAFMPFTLHTSVLLELVGGVCFGVLVYRVYLRVEVRGRCAD</sequence>
<dbReference type="InterPro" id="IPR037294">
    <property type="entry name" value="ABC_BtuC-like"/>
</dbReference>
<feature type="region of interest" description="Disordered" evidence="8">
    <location>
        <begin position="44"/>
        <end position="113"/>
    </location>
</feature>
<dbReference type="GO" id="GO:0005886">
    <property type="term" value="C:plasma membrane"/>
    <property type="evidence" value="ECO:0007669"/>
    <property type="project" value="UniProtKB-SubCell"/>
</dbReference>
<dbReference type="Proteomes" id="UP000285908">
    <property type="component" value="Unassembled WGS sequence"/>
</dbReference>
<keyword evidence="3" id="KW-0813">Transport</keyword>
<keyword evidence="4" id="KW-1003">Cell membrane</keyword>
<dbReference type="CDD" id="cd06550">
    <property type="entry name" value="TM_ABC_iron-siderophores_like"/>
    <property type="match status" value="1"/>
</dbReference>
<name>A0A438AFZ2_9RHOB</name>
<keyword evidence="6 9" id="KW-1133">Transmembrane helix</keyword>
<keyword evidence="7 9" id="KW-0472">Membrane</keyword>
<comment type="subcellular location">
    <subcellularLocation>
        <location evidence="1">Cell membrane</location>
        <topology evidence="1">Multi-pass membrane protein</topology>
    </subcellularLocation>
</comment>
<dbReference type="Gene3D" id="1.10.3470.10">
    <property type="entry name" value="ABC transporter involved in vitamin B12 uptake, BtuC"/>
    <property type="match status" value="1"/>
</dbReference>
<evidence type="ECO:0000256" key="7">
    <source>
        <dbReference type="ARBA" id="ARBA00023136"/>
    </source>
</evidence>
<accession>A0A438AFZ2</accession>
<reference evidence="10 11" key="1">
    <citation type="submission" date="2018-11" db="EMBL/GenBank/DDBJ databases">
        <title>Mesobaculum littorinae gen. nov., sp. nov., isolated from Littorina scabra that represents a novel genus of the order Rhodobacteraceae.</title>
        <authorList>
            <person name="Li F."/>
        </authorList>
    </citation>
    <scope>NUCLEOTIDE SEQUENCE [LARGE SCALE GENOMIC DNA]</scope>
    <source>
        <strain evidence="10 11">M0103</strain>
    </source>
</reference>
<keyword evidence="11" id="KW-1185">Reference proteome</keyword>
<feature type="transmembrane region" description="Helical" evidence="9">
    <location>
        <begin position="311"/>
        <end position="330"/>
    </location>
</feature>
<gene>
    <name evidence="10" type="ORF">EKE94_13990</name>
</gene>
<feature type="transmembrane region" description="Helical" evidence="9">
    <location>
        <begin position="270"/>
        <end position="291"/>
    </location>
</feature>
<proteinExistence type="inferred from homology"/>
<evidence type="ECO:0000256" key="4">
    <source>
        <dbReference type="ARBA" id="ARBA00022475"/>
    </source>
</evidence>
<evidence type="ECO:0000256" key="3">
    <source>
        <dbReference type="ARBA" id="ARBA00022448"/>
    </source>
</evidence>
<evidence type="ECO:0000256" key="6">
    <source>
        <dbReference type="ARBA" id="ARBA00022989"/>
    </source>
</evidence>
<evidence type="ECO:0000256" key="5">
    <source>
        <dbReference type="ARBA" id="ARBA00022692"/>
    </source>
</evidence>
<evidence type="ECO:0000256" key="8">
    <source>
        <dbReference type="SAM" id="MobiDB-lite"/>
    </source>
</evidence>
<dbReference type="SUPFAM" id="SSF81345">
    <property type="entry name" value="ABC transporter involved in vitamin B12 uptake, BtuC"/>
    <property type="match status" value="1"/>
</dbReference>
<dbReference type="OrthoDB" id="9811975at2"/>
<comment type="similarity">
    <text evidence="2">Belongs to the binding-protein-dependent transport system permease family. FecCD subfamily.</text>
</comment>
<evidence type="ECO:0000256" key="9">
    <source>
        <dbReference type="SAM" id="Phobius"/>
    </source>
</evidence>
<protein>
    <submittedName>
        <fullName evidence="10">Iron ABC transporter permease</fullName>
    </submittedName>
</protein>
<dbReference type="EMBL" id="RQXX01000004">
    <property type="protein sequence ID" value="RVV97636.1"/>
    <property type="molecule type" value="Genomic_DNA"/>
</dbReference>
<dbReference type="InterPro" id="IPR000522">
    <property type="entry name" value="ABC_transptr_permease_BtuC"/>
</dbReference>
<organism evidence="10 11">
    <name type="scientific">Mesobaculum littorinae</name>
    <dbReference type="NCBI Taxonomy" id="2486419"/>
    <lineage>
        <taxon>Bacteria</taxon>
        <taxon>Pseudomonadati</taxon>
        <taxon>Pseudomonadota</taxon>
        <taxon>Alphaproteobacteria</taxon>
        <taxon>Rhodobacterales</taxon>
        <taxon>Roseobacteraceae</taxon>
        <taxon>Mesobaculum</taxon>
    </lineage>
</organism>
<comment type="caution">
    <text evidence="10">The sequence shown here is derived from an EMBL/GenBank/DDBJ whole genome shotgun (WGS) entry which is preliminary data.</text>
</comment>
<dbReference type="GO" id="GO:0033214">
    <property type="term" value="P:siderophore-iron import into cell"/>
    <property type="evidence" value="ECO:0007669"/>
    <property type="project" value="TreeGrafter"/>
</dbReference>
<evidence type="ECO:0000256" key="2">
    <source>
        <dbReference type="ARBA" id="ARBA00007935"/>
    </source>
</evidence>
<evidence type="ECO:0000313" key="10">
    <source>
        <dbReference type="EMBL" id="RVV97636.1"/>
    </source>
</evidence>
<dbReference type="PANTHER" id="PTHR30472">
    <property type="entry name" value="FERRIC ENTEROBACTIN TRANSPORT SYSTEM PERMEASE PROTEIN"/>
    <property type="match status" value="1"/>
</dbReference>
<dbReference type="AlphaFoldDB" id="A0A438AFZ2"/>
<feature type="transmembrane region" description="Helical" evidence="9">
    <location>
        <begin position="228"/>
        <end position="250"/>
    </location>
</feature>
<keyword evidence="5 9" id="KW-0812">Transmembrane</keyword>
<evidence type="ECO:0000256" key="1">
    <source>
        <dbReference type="ARBA" id="ARBA00004651"/>
    </source>
</evidence>
<dbReference type="GO" id="GO:0022857">
    <property type="term" value="F:transmembrane transporter activity"/>
    <property type="evidence" value="ECO:0007669"/>
    <property type="project" value="InterPro"/>
</dbReference>